<dbReference type="OrthoDB" id="679404at2759"/>
<dbReference type="EMBL" id="SSTE01011134">
    <property type="protein sequence ID" value="KAA0051803.1"/>
    <property type="molecule type" value="Genomic_DNA"/>
</dbReference>
<proteinExistence type="predicted"/>
<evidence type="ECO:0000256" key="1">
    <source>
        <dbReference type="SAM" id="MobiDB-lite"/>
    </source>
</evidence>
<reference evidence="4 5" key="1">
    <citation type="submission" date="2019-08" db="EMBL/GenBank/DDBJ databases">
        <title>Draft genome sequences of two oriental melons (Cucumis melo L. var makuwa).</title>
        <authorList>
            <person name="Kwon S.-Y."/>
        </authorList>
    </citation>
    <scope>NUCLEOTIDE SEQUENCE [LARGE SCALE GENOMIC DNA]</scope>
    <source>
        <strain evidence="5">cv. Chang Bougi</strain>
        <strain evidence="4">cv. SW 3</strain>
        <tissue evidence="3">Leaf</tissue>
    </source>
</reference>
<evidence type="ECO:0000313" key="3">
    <source>
        <dbReference type="EMBL" id="TYK21437.1"/>
    </source>
</evidence>
<dbReference type="EMBL" id="SSTD01005662">
    <property type="protein sequence ID" value="TYK21437.1"/>
    <property type="molecule type" value="Genomic_DNA"/>
</dbReference>
<evidence type="ECO:0000313" key="2">
    <source>
        <dbReference type="EMBL" id="KAA0051803.1"/>
    </source>
</evidence>
<dbReference type="Proteomes" id="UP000321393">
    <property type="component" value="Unassembled WGS sequence"/>
</dbReference>
<dbReference type="STRING" id="1194695.A0A5D3DCQ4"/>
<dbReference type="Proteomes" id="UP000321947">
    <property type="component" value="Unassembled WGS sequence"/>
</dbReference>
<evidence type="ECO:0000313" key="5">
    <source>
        <dbReference type="Proteomes" id="UP000321947"/>
    </source>
</evidence>
<gene>
    <name evidence="3" type="ORF">E5676_scaffold609G001050</name>
    <name evidence="2" type="ORF">E6C27_scaffold60G002130</name>
</gene>
<accession>A0A5D3DCQ4</accession>
<name>A0A5D3DCQ4_CUCMM</name>
<feature type="compositionally biased region" description="Basic and acidic residues" evidence="1">
    <location>
        <begin position="7"/>
        <end position="19"/>
    </location>
</feature>
<feature type="region of interest" description="Disordered" evidence="1">
    <location>
        <begin position="1"/>
        <end position="68"/>
    </location>
</feature>
<organism evidence="3 5">
    <name type="scientific">Cucumis melo var. makuwa</name>
    <name type="common">Oriental melon</name>
    <dbReference type="NCBI Taxonomy" id="1194695"/>
    <lineage>
        <taxon>Eukaryota</taxon>
        <taxon>Viridiplantae</taxon>
        <taxon>Streptophyta</taxon>
        <taxon>Embryophyta</taxon>
        <taxon>Tracheophyta</taxon>
        <taxon>Spermatophyta</taxon>
        <taxon>Magnoliopsida</taxon>
        <taxon>eudicotyledons</taxon>
        <taxon>Gunneridae</taxon>
        <taxon>Pentapetalae</taxon>
        <taxon>rosids</taxon>
        <taxon>fabids</taxon>
        <taxon>Cucurbitales</taxon>
        <taxon>Cucurbitaceae</taxon>
        <taxon>Benincaseae</taxon>
        <taxon>Cucumis</taxon>
    </lineage>
</organism>
<sequence length="274" mass="31109">MDSLQEMFKEQKEGEENIAHSRRFQKGSSSGTKFEPSSSGFKKIQKKEGGKGKHPTTTAKGKGKLSRKIVSQPSRYLNLTKTQIVTPDDDVEDRLSYKQAMNDVNKDMVKAMDLEMESMYFNSVWELVGLPKGNSKKDLLSFKYGVHLSKEQCPKTPQEVEDMRRILYASVVGSLMYVMPCTRPDICYVVGIVSRINVHPKWESCVGQLVANSKEPHSQKRGKHIKRKYDLIRKIVQRGDVIGTKIASKHNIADPFMKTLTNKVFECHLKILGI</sequence>
<comment type="caution">
    <text evidence="3">The sequence shown here is derived from an EMBL/GenBank/DDBJ whole genome shotgun (WGS) entry which is preliminary data.</text>
</comment>
<evidence type="ECO:0000313" key="4">
    <source>
        <dbReference type="Proteomes" id="UP000321393"/>
    </source>
</evidence>
<protein>
    <submittedName>
        <fullName evidence="3">Gag/pol protein</fullName>
    </submittedName>
</protein>
<dbReference type="AlphaFoldDB" id="A0A5D3DCQ4"/>
<feature type="compositionally biased region" description="Polar residues" evidence="1">
    <location>
        <begin position="26"/>
        <end position="39"/>
    </location>
</feature>